<accession>A0A7V0Z3L8</accession>
<dbReference type="InterPro" id="IPR025965">
    <property type="entry name" value="FlgD/Vpr_Ig-like"/>
</dbReference>
<organism evidence="2">
    <name type="scientific">candidate division WOR-3 bacterium</name>
    <dbReference type="NCBI Taxonomy" id="2052148"/>
    <lineage>
        <taxon>Bacteria</taxon>
        <taxon>Bacteria division WOR-3</taxon>
    </lineage>
</organism>
<proteinExistence type="predicted"/>
<sequence length="457" mass="50709">MIKECLILAMAIMFSYGPWNKSLVGTAPNVLNLIRVGDGRNDGVQRVYAICEDARVYEWTYTGSGWSRATVGILPGTGWCLGIDIGKGRNDGLNRVYATQIDGNVYEFFYNGTQWVRTALGNPNSTIYGVFVGPGRNDGINRVYASGDGVPPVEYSWTGSFWRKDTVQNASLQQWLPYVGPGRNDGINRLYLPNSMGSTMTVAEYSWTGFGFVRTDLPAVGGNPLCISIAPGRNDGINRVYVSSRAKVYEFTYQSGAWQYVDIIPNYGNEGRYNLTVGKTKVDGKNRIYVTCSGTQFLEISWSGSSWVDTVIDAVSAATCGVAIGRGRNDDTVRVYGCNRNGEVWEFTHIQPYVGVEEVTQNQLIPADKLFNQSPNPFITQTKILYNLIEQADVVISVFDITGKEIRKLIDEKQSPGNYEVVWDGKDKNGRRIPPGVYLIIFYAGDRLSAKKIVFCK</sequence>
<dbReference type="Pfam" id="PF13860">
    <property type="entry name" value="FlgD_ig"/>
    <property type="match status" value="1"/>
</dbReference>
<evidence type="ECO:0000259" key="1">
    <source>
        <dbReference type="Pfam" id="PF13860"/>
    </source>
</evidence>
<dbReference type="Gene3D" id="2.120.10.70">
    <property type="entry name" value="Fucose-specific lectin"/>
    <property type="match status" value="1"/>
</dbReference>
<protein>
    <submittedName>
        <fullName evidence="2">T9SS type A sorting domain-containing protein</fullName>
    </submittedName>
</protein>
<dbReference type="SUPFAM" id="SSF89372">
    <property type="entry name" value="Fucose-specific lectin"/>
    <property type="match status" value="1"/>
</dbReference>
<reference evidence="2" key="1">
    <citation type="journal article" date="2020" name="mSystems">
        <title>Genome- and Community-Level Interaction Insights into Carbon Utilization and Element Cycling Functions of Hydrothermarchaeota in Hydrothermal Sediment.</title>
        <authorList>
            <person name="Zhou Z."/>
            <person name="Liu Y."/>
            <person name="Xu W."/>
            <person name="Pan J."/>
            <person name="Luo Z.H."/>
            <person name="Li M."/>
        </authorList>
    </citation>
    <scope>NUCLEOTIDE SEQUENCE [LARGE SCALE GENOMIC DNA]</scope>
    <source>
        <strain evidence="2">SpSt-258</strain>
    </source>
</reference>
<evidence type="ECO:0000313" key="2">
    <source>
        <dbReference type="EMBL" id="HDY58026.1"/>
    </source>
</evidence>
<feature type="domain" description="FlgD/Vpr Ig-like" evidence="1">
    <location>
        <begin position="383"/>
        <end position="440"/>
    </location>
</feature>
<comment type="caution">
    <text evidence="2">The sequence shown here is derived from an EMBL/GenBank/DDBJ whole genome shotgun (WGS) entry which is preliminary data.</text>
</comment>
<dbReference type="NCBIfam" id="TIGR04183">
    <property type="entry name" value="Por_Secre_tail"/>
    <property type="match status" value="1"/>
</dbReference>
<dbReference type="EMBL" id="DSKY01000002">
    <property type="protein sequence ID" value="HDY58026.1"/>
    <property type="molecule type" value="Genomic_DNA"/>
</dbReference>
<dbReference type="Gene3D" id="2.60.40.4070">
    <property type="match status" value="1"/>
</dbReference>
<name>A0A7V0Z3L8_UNCW3</name>
<gene>
    <name evidence="2" type="ORF">ENP86_00505</name>
</gene>
<dbReference type="InterPro" id="IPR026444">
    <property type="entry name" value="Secre_tail"/>
</dbReference>
<dbReference type="AlphaFoldDB" id="A0A7V0Z3L8"/>